<evidence type="ECO:0000256" key="6">
    <source>
        <dbReference type="SAM" id="Phobius"/>
    </source>
</evidence>
<protein>
    <recommendedName>
        <fullName evidence="7">Rhodopsin domain-containing protein</fullName>
    </recommendedName>
</protein>
<comment type="similarity">
    <text evidence="5">Belongs to the SAT4 family.</text>
</comment>
<feature type="transmembrane region" description="Helical" evidence="6">
    <location>
        <begin position="188"/>
        <end position="206"/>
    </location>
</feature>
<evidence type="ECO:0000313" key="8">
    <source>
        <dbReference type="EMBL" id="KAF2225201.1"/>
    </source>
</evidence>
<accession>A0A6A6GHR7</accession>
<evidence type="ECO:0000256" key="1">
    <source>
        <dbReference type="ARBA" id="ARBA00004141"/>
    </source>
</evidence>
<dbReference type="AlphaFoldDB" id="A0A6A6GHR7"/>
<evidence type="ECO:0000256" key="3">
    <source>
        <dbReference type="ARBA" id="ARBA00022989"/>
    </source>
</evidence>
<evidence type="ECO:0000259" key="7">
    <source>
        <dbReference type="Pfam" id="PF20684"/>
    </source>
</evidence>
<gene>
    <name evidence="8" type="ORF">BDZ85DRAFT_309517</name>
</gene>
<feature type="domain" description="Rhodopsin" evidence="7">
    <location>
        <begin position="18"/>
        <end position="251"/>
    </location>
</feature>
<feature type="transmembrane region" description="Helical" evidence="6">
    <location>
        <begin position="69"/>
        <end position="96"/>
    </location>
</feature>
<evidence type="ECO:0000256" key="5">
    <source>
        <dbReference type="ARBA" id="ARBA00038359"/>
    </source>
</evidence>
<keyword evidence="9" id="KW-1185">Reference proteome</keyword>
<dbReference type="GO" id="GO:0016020">
    <property type="term" value="C:membrane"/>
    <property type="evidence" value="ECO:0007669"/>
    <property type="project" value="UniProtKB-SubCell"/>
</dbReference>
<evidence type="ECO:0000256" key="4">
    <source>
        <dbReference type="ARBA" id="ARBA00023136"/>
    </source>
</evidence>
<feature type="transmembrane region" description="Helical" evidence="6">
    <location>
        <begin position="156"/>
        <end position="176"/>
    </location>
</feature>
<dbReference type="PANTHER" id="PTHR33048">
    <property type="entry name" value="PTH11-LIKE INTEGRAL MEMBRANE PROTEIN (AFU_ORTHOLOGUE AFUA_5G11245)"/>
    <property type="match status" value="1"/>
</dbReference>
<dbReference type="PANTHER" id="PTHR33048:SF96">
    <property type="entry name" value="INTEGRAL MEMBRANE PROTEIN"/>
    <property type="match status" value="1"/>
</dbReference>
<dbReference type="OrthoDB" id="4682787at2759"/>
<dbReference type="Proteomes" id="UP000799538">
    <property type="component" value="Unassembled WGS sequence"/>
</dbReference>
<evidence type="ECO:0000313" key="9">
    <source>
        <dbReference type="Proteomes" id="UP000799538"/>
    </source>
</evidence>
<dbReference type="InterPro" id="IPR052337">
    <property type="entry name" value="SAT4-like"/>
</dbReference>
<feature type="transmembrane region" description="Helical" evidence="6">
    <location>
        <begin position="34"/>
        <end position="57"/>
    </location>
</feature>
<feature type="transmembrane region" description="Helical" evidence="6">
    <location>
        <begin position="6"/>
        <end position="22"/>
    </location>
</feature>
<comment type="subcellular location">
    <subcellularLocation>
        <location evidence="1">Membrane</location>
        <topology evidence="1">Multi-pass membrane protein</topology>
    </subcellularLocation>
</comment>
<evidence type="ECO:0000256" key="2">
    <source>
        <dbReference type="ARBA" id="ARBA00022692"/>
    </source>
</evidence>
<sequence length="323" mass="35919">MFIVAVVFLALPWIALLLRLYVRTFMIKSFGWDDGLMVASMLTFTVDCALVMVIGLQPKSLAFTELDRMTIQILISCNFYLATSILFKISLAVFFLRFLQERWQRLTIIISTTLYSVLGLGFIILLNRQCGDPSSMFSSQISNHCGPWRILRPLNYTYATLNAVTDWTFVLIPIFTIRNMNMPRRARISASILLALGAVSSIVSLVRMKYIEGLNVNVSLFPSPAIAVTSCIEMGLGMTAASAATLRPLFKTWMERAKSTLQRANGTLGETMRSAVPETEKETKVSQGTFASYGVGKGMLESFVEVEDRDGVVERRQGTGGLV</sequence>
<keyword evidence="2 6" id="KW-0812">Transmembrane</keyword>
<feature type="transmembrane region" description="Helical" evidence="6">
    <location>
        <begin position="108"/>
        <end position="126"/>
    </location>
</feature>
<dbReference type="InterPro" id="IPR049326">
    <property type="entry name" value="Rhodopsin_dom_fungi"/>
</dbReference>
<reference evidence="9" key="1">
    <citation type="journal article" date="2020" name="Stud. Mycol.">
        <title>101 Dothideomycetes genomes: A test case for predicting lifestyles and emergence of pathogens.</title>
        <authorList>
            <person name="Haridas S."/>
            <person name="Albert R."/>
            <person name="Binder M."/>
            <person name="Bloem J."/>
            <person name="LaButti K."/>
            <person name="Salamov A."/>
            <person name="Andreopoulos B."/>
            <person name="Baker S."/>
            <person name="Barry K."/>
            <person name="Bills G."/>
            <person name="Bluhm B."/>
            <person name="Cannon C."/>
            <person name="Castanera R."/>
            <person name="Culley D."/>
            <person name="Daum C."/>
            <person name="Ezra D."/>
            <person name="Gonzalez J."/>
            <person name="Henrissat B."/>
            <person name="Kuo A."/>
            <person name="Liang C."/>
            <person name="Lipzen A."/>
            <person name="Lutzoni F."/>
            <person name="Magnuson J."/>
            <person name="Mondo S."/>
            <person name="Nolan M."/>
            <person name="Ohm R."/>
            <person name="Pangilinan J."/>
            <person name="Park H.-J."/>
            <person name="Ramirez L."/>
            <person name="Alfaro M."/>
            <person name="Sun H."/>
            <person name="Tritt A."/>
            <person name="Yoshinaga Y."/>
            <person name="Zwiers L.-H."/>
            <person name="Turgeon B."/>
            <person name="Goodwin S."/>
            <person name="Spatafora J."/>
            <person name="Crous P."/>
            <person name="Grigoriev I."/>
        </authorList>
    </citation>
    <scope>NUCLEOTIDE SEQUENCE [LARGE SCALE GENOMIC DNA]</scope>
    <source>
        <strain evidence="9">CECT 20119</strain>
    </source>
</reference>
<keyword evidence="3 6" id="KW-1133">Transmembrane helix</keyword>
<name>A0A6A6GHR7_9PEZI</name>
<dbReference type="EMBL" id="ML992504">
    <property type="protein sequence ID" value="KAF2225201.1"/>
    <property type="molecule type" value="Genomic_DNA"/>
</dbReference>
<feature type="transmembrane region" description="Helical" evidence="6">
    <location>
        <begin position="226"/>
        <end position="246"/>
    </location>
</feature>
<dbReference type="Pfam" id="PF20684">
    <property type="entry name" value="Fung_rhodopsin"/>
    <property type="match status" value="1"/>
</dbReference>
<proteinExistence type="inferred from homology"/>
<organism evidence="8 9">
    <name type="scientific">Elsinoe ampelina</name>
    <dbReference type="NCBI Taxonomy" id="302913"/>
    <lineage>
        <taxon>Eukaryota</taxon>
        <taxon>Fungi</taxon>
        <taxon>Dikarya</taxon>
        <taxon>Ascomycota</taxon>
        <taxon>Pezizomycotina</taxon>
        <taxon>Dothideomycetes</taxon>
        <taxon>Dothideomycetidae</taxon>
        <taxon>Myriangiales</taxon>
        <taxon>Elsinoaceae</taxon>
        <taxon>Elsinoe</taxon>
    </lineage>
</organism>
<keyword evidence="4 6" id="KW-0472">Membrane</keyword>